<feature type="region of interest" description="Disordered" evidence="5">
    <location>
        <begin position="300"/>
        <end position="360"/>
    </location>
</feature>
<evidence type="ECO:0000313" key="7">
    <source>
        <dbReference type="EMBL" id="CAM0512324.1"/>
    </source>
</evidence>
<feature type="domain" description="PHD-type" evidence="6">
    <location>
        <begin position="603"/>
        <end position="707"/>
    </location>
</feature>
<evidence type="ECO:0000256" key="5">
    <source>
        <dbReference type="SAM" id="MobiDB-lite"/>
    </source>
</evidence>
<dbReference type="PANTHER" id="PTHR14955:SF4">
    <property type="entry name" value="PHD-TYPE DOMAIN-CONTAINING PROTEIN"/>
    <property type="match status" value="1"/>
</dbReference>
<dbReference type="GO" id="GO:0008270">
    <property type="term" value="F:zinc ion binding"/>
    <property type="evidence" value="ECO:0007669"/>
    <property type="project" value="UniProtKB-KW"/>
</dbReference>
<keyword evidence="1" id="KW-0597">Phosphoprotein</keyword>
<evidence type="ECO:0000313" key="8">
    <source>
        <dbReference type="Proteomes" id="UP001189180"/>
    </source>
</evidence>
<gene>
    <name evidence="7" type="ORF">FHB240107_LOCUS8471</name>
</gene>
<protein>
    <recommendedName>
        <fullName evidence="6">PHD-type domain-containing protein</fullName>
    </recommendedName>
</protein>
<evidence type="ECO:0000256" key="1">
    <source>
        <dbReference type="ARBA" id="ARBA00022553"/>
    </source>
</evidence>
<dbReference type="Proteomes" id="UP001189180">
    <property type="component" value="Unassembled WGS sequence"/>
</dbReference>
<sequence length="710" mass="75830">MFYSHMNERPVRQAKSLTKGFLQSNSCLIPTELVSHKSGAGACVFGRAPPTSTCKGSALITDLTVATDFLGTGEGSQCCSGGSSPPPPALSPASSSPTNLMHNLFNHTSSPSPPVIVAEIVGQSSASSRANSEKNLSHPVLAREAACKPSVMPSPSTVEERTSQRPCSAPRLASLSPCSSSSSVSSVKHVGNGLPILEKISIVMGSPQKSLPENQTRFSLGNANTIPERNLDSPIAFRSPNISIPVSLAPSECQVQCHRLEQVHTDAMKVTMKEEITLPQRGKCANRGTRKRGLRNITRRRRRTKQRPGDSDSDFAFGRTTGGLSRGRSHAVAAFRRIKQRSTRKKANEQGTTGDPRNVLSTEAAANRRYLESPFLCLCQSGGTVASLSRSVLTIQSRPQLSSSLLAHNPSDPIESVFEAASMPAHIISPALRGMTVTGSSLTNSHASIPPCCPLNVGLGFVPQKTTENVDTRTVFSGISYKPSVQQRLRDIQQSLESSSNQTVWLCAFCGEDNNFLSLGGLYGPYYVTASEKAQIIPECVAQLSISPRTPGSHSPGKNSRSGKKGKPAGSGVITSTLTRSAAAQGRSTVANMGALRLVIKAPNNQTVTEKVSSLRPRISADGEVWVHLECALWAPGTYIVGDGTIGGLGEALQLSLDTICSHCDKRGAILNCCSRGCNLRYHYHCAIAAECQLDHEQYTLLCKKHLIYC</sequence>
<keyword evidence="8" id="KW-1185">Reference proteome</keyword>
<evidence type="ECO:0000259" key="6">
    <source>
        <dbReference type="PROSITE" id="PS51805"/>
    </source>
</evidence>
<dbReference type="InterPro" id="IPR052440">
    <property type="entry name" value="Trans_Reg/Chrom_Remod"/>
</dbReference>
<keyword evidence="2" id="KW-0479">Metal-binding</keyword>
<dbReference type="Gene3D" id="3.30.40.10">
    <property type="entry name" value="Zinc/RING finger domain, C3HC4 (zinc finger)"/>
    <property type="match status" value="1"/>
</dbReference>
<proteinExistence type="predicted"/>
<feature type="compositionally biased region" description="Low complexity" evidence="5">
    <location>
        <begin position="168"/>
        <end position="186"/>
    </location>
</feature>
<feature type="region of interest" description="Disordered" evidence="5">
    <location>
        <begin position="547"/>
        <end position="572"/>
    </location>
</feature>
<keyword evidence="3" id="KW-0863">Zinc-finger</keyword>
<evidence type="ECO:0000256" key="4">
    <source>
        <dbReference type="ARBA" id="ARBA00022833"/>
    </source>
</evidence>
<feature type="compositionally biased region" description="Basic residues" evidence="5">
    <location>
        <begin position="336"/>
        <end position="345"/>
    </location>
</feature>
<organism evidence="7 8">
    <name type="scientific">Fasciola hepatica</name>
    <name type="common">Liver fluke</name>
    <dbReference type="NCBI Taxonomy" id="6192"/>
    <lineage>
        <taxon>Eukaryota</taxon>
        <taxon>Metazoa</taxon>
        <taxon>Spiralia</taxon>
        <taxon>Lophotrochozoa</taxon>
        <taxon>Platyhelminthes</taxon>
        <taxon>Trematoda</taxon>
        <taxon>Digenea</taxon>
        <taxon>Plagiorchiida</taxon>
        <taxon>Echinostomata</taxon>
        <taxon>Echinostomatoidea</taxon>
        <taxon>Fasciolidae</taxon>
        <taxon>Fasciola</taxon>
    </lineage>
</organism>
<comment type="caution">
    <text evidence="7">The sequence shown here is derived from an EMBL/GenBank/DDBJ whole genome shotgun (WGS) entry which is preliminary data.</text>
</comment>
<dbReference type="EMBL" id="CANUEZ050000210">
    <property type="protein sequence ID" value="CAM0512324.1"/>
    <property type="molecule type" value="Genomic_DNA"/>
</dbReference>
<keyword evidence="4" id="KW-0862">Zinc</keyword>
<feature type="compositionally biased region" description="Polar residues" evidence="5">
    <location>
        <begin position="349"/>
        <end position="360"/>
    </location>
</feature>
<feature type="region of interest" description="Disordered" evidence="5">
    <location>
        <begin position="76"/>
        <end position="107"/>
    </location>
</feature>
<feature type="compositionally biased region" description="Polar residues" evidence="5">
    <location>
        <begin position="98"/>
        <end position="107"/>
    </location>
</feature>
<dbReference type="PROSITE" id="PS51805">
    <property type="entry name" value="EPHD"/>
    <property type="match status" value="1"/>
</dbReference>
<evidence type="ECO:0000256" key="3">
    <source>
        <dbReference type="ARBA" id="ARBA00022771"/>
    </source>
</evidence>
<dbReference type="InterPro" id="IPR034732">
    <property type="entry name" value="EPHD"/>
</dbReference>
<accession>A0ABC9HIU9</accession>
<feature type="region of interest" description="Disordered" evidence="5">
    <location>
        <begin position="146"/>
        <end position="186"/>
    </location>
</feature>
<dbReference type="InterPro" id="IPR013083">
    <property type="entry name" value="Znf_RING/FYVE/PHD"/>
</dbReference>
<name>A0ABC9HIU9_FASHE</name>
<reference evidence="7 8" key="1">
    <citation type="submission" date="2024-08" db="EMBL/GenBank/DDBJ databases">
        <authorList>
            <person name="Paterson S."/>
        </authorList>
    </citation>
    <scope>NUCLEOTIDE SEQUENCE [LARGE SCALE GENOMIC DNA]</scope>
</reference>
<feature type="compositionally biased region" description="Polar residues" evidence="5">
    <location>
        <begin position="547"/>
        <end position="560"/>
    </location>
</feature>
<dbReference type="PANTHER" id="PTHR14955">
    <property type="entry name" value="RETINOIC ACID INDUCED 1/TRANSCRIPTION FACTOR 20"/>
    <property type="match status" value="1"/>
</dbReference>
<dbReference type="Pfam" id="PF13771">
    <property type="entry name" value="zf-HC5HC2H"/>
    <property type="match status" value="1"/>
</dbReference>
<dbReference type="AlphaFoldDB" id="A0ABC9HIU9"/>
<evidence type="ECO:0000256" key="2">
    <source>
        <dbReference type="ARBA" id="ARBA00022723"/>
    </source>
</evidence>